<accession>A0A1I7WHL0</accession>
<keyword evidence="1" id="KW-1185">Reference proteome</keyword>
<evidence type="ECO:0000313" key="2">
    <source>
        <dbReference type="WBParaSite" id="Hba_04468"/>
    </source>
</evidence>
<proteinExistence type="predicted"/>
<dbReference type="AlphaFoldDB" id="A0A1I7WHL0"/>
<name>A0A1I7WHL0_HETBA</name>
<dbReference type="Proteomes" id="UP000095283">
    <property type="component" value="Unplaced"/>
</dbReference>
<organism evidence="1 2">
    <name type="scientific">Heterorhabditis bacteriophora</name>
    <name type="common">Entomopathogenic nematode worm</name>
    <dbReference type="NCBI Taxonomy" id="37862"/>
    <lineage>
        <taxon>Eukaryota</taxon>
        <taxon>Metazoa</taxon>
        <taxon>Ecdysozoa</taxon>
        <taxon>Nematoda</taxon>
        <taxon>Chromadorea</taxon>
        <taxon>Rhabditida</taxon>
        <taxon>Rhabditina</taxon>
        <taxon>Rhabditomorpha</taxon>
        <taxon>Strongyloidea</taxon>
        <taxon>Heterorhabditidae</taxon>
        <taxon>Heterorhabditis</taxon>
    </lineage>
</organism>
<protein>
    <submittedName>
        <fullName evidence="2">Uncharacterized protein</fullName>
    </submittedName>
</protein>
<reference evidence="2" key="1">
    <citation type="submission" date="2016-11" db="UniProtKB">
        <authorList>
            <consortium name="WormBaseParasite"/>
        </authorList>
    </citation>
    <scope>IDENTIFICATION</scope>
</reference>
<evidence type="ECO:0000313" key="1">
    <source>
        <dbReference type="Proteomes" id="UP000095283"/>
    </source>
</evidence>
<sequence length="225" mass="25775">MALWCRSYEVRQAGQDRCLSVTERRLHFFLLLLAKLVRWKSVQQLPFKIAASLIIYAQADVLSWPSGSRRHLIIYCTNVHTRLRYGTGLSGGFGYYCDKSKSTVPLVSFGALGRAFLSRGFASVLFPHSPLREESGIILDAYEAFGTFFGLQKPFESHSLRVAGHDQNYLPDREDFHRTSLARRRRKKWRRLSVTERHRSCPACLTSYDLHHKAITGLVGAIEKR</sequence>
<dbReference type="WBParaSite" id="Hba_04468">
    <property type="protein sequence ID" value="Hba_04468"/>
    <property type="gene ID" value="Hba_04468"/>
</dbReference>